<evidence type="ECO:0000256" key="12">
    <source>
        <dbReference type="ARBA" id="ARBA00023128"/>
    </source>
</evidence>
<geneLocation type="mitochondrion" evidence="17"/>
<proteinExistence type="inferred from homology"/>
<keyword evidence="12 17" id="KW-0496">Mitochondrion</keyword>
<evidence type="ECO:0000256" key="3">
    <source>
        <dbReference type="ARBA" id="ARBA00012944"/>
    </source>
</evidence>
<dbReference type="InterPro" id="IPR050269">
    <property type="entry name" value="ComplexI_Subunit6"/>
</dbReference>
<feature type="transmembrane region" description="Helical" evidence="16">
    <location>
        <begin position="83"/>
        <end position="101"/>
    </location>
</feature>
<keyword evidence="8" id="KW-1278">Translocase</keyword>
<dbReference type="PANTHER" id="PTHR11435:SF1">
    <property type="entry name" value="NADH-UBIQUINONE OXIDOREDUCTASE CHAIN 6"/>
    <property type="match status" value="1"/>
</dbReference>
<feature type="transmembrane region" description="Helical" evidence="16">
    <location>
        <begin position="51"/>
        <end position="71"/>
    </location>
</feature>
<dbReference type="GO" id="GO:0031966">
    <property type="term" value="C:mitochondrial membrane"/>
    <property type="evidence" value="ECO:0007669"/>
    <property type="project" value="UniProtKB-SubCell"/>
</dbReference>
<evidence type="ECO:0000256" key="1">
    <source>
        <dbReference type="ARBA" id="ARBA00004225"/>
    </source>
</evidence>
<feature type="transmembrane region" description="Helical" evidence="16">
    <location>
        <begin position="21"/>
        <end position="45"/>
    </location>
</feature>
<dbReference type="AlphaFoldDB" id="A0A7G7WS87"/>
<comment type="similarity">
    <text evidence="2">Belongs to the complex I subunit 6 family.</text>
</comment>
<keyword evidence="7 16" id="KW-0812">Transmembrane</keyword>
<keyword evidence="6" id="KW-0679">Respiratory chain</keyword>
<keyword evidence="5" id="KW-0813">Transport</keyword>
<evidence type="ECO:0000313" key="17">
    <source>
        <dbReference type="EMBL" id="QNH69913.1"/>
    </source>
</evidence>
<keyword evidence="9" id="KW-0249">Electron transport</keyword>
<evidence type="ECO:0000256" key="14">
    <source>
        <dbReference type="ARBA" id="ARBA00031019"/>
    </source>
</evidence>
<evidence type="ECO:0000256" key="15">
    <source>
        <dbReference type="ARBA" id="ARBA00049551"/>
    </source>
</evidence>
<evidence type="ECO:0000256" key="9">
    <source>
        <dbReference type="ARBA" id="ARBA00022982"/>
    </source>
</evidence>
<evidence type="ECO:0000256" key="2">
    <source>
        <dbReference type="ARBA" id="ARBA00005698"/>
    </source>
</evidence>
<evidence type="ECO:0000256" key="5">
    <source>
        <dbReference type="ARBA" id="ARBA00022448"/>
    </source>
</evidence>
<reference evidence="17" key="1">
    <citation type="journal article" date="2020" name="Int. J. Biol. Macromol.">
        <title>Comparative analysis of five mitogenomes of Osmylinae (Neuroptera: Osmylidae) and their phylogenetic implications.</title>
        <authorList>
            <person name="Xu H."/>
            <person name="Wu Y."/>
            <person name="Wang Y."/>
            <person name="Liu Z."/>
        </authorList>
    </citation>
    <scope>NUCLEOTIDE SEQUENCE</scope>
</reference>
<organism evidence="17">
    <name type="scientific">Osmylus atomatus</name>
    <dbReference type="NCBI Taxonomy" id="1935883"/>
    <lineage>
        <taxon>Eukaryota</taxon>
        <taxon>Metazoa</taxon>
        <taxon>Ecdysozoa</taxon>
        <taxon>Arthropoda</taxon>
        <taxon>Hexapoda</taxon>
        <taxon>Insecta</taxon>
        <taxon>Pterygota</taxon>
        <taxon>Neoptera</taxon>
        <taxon>Endopterygota</taxon>
        <taxon>Neuroptera</taxon>
        <taxon>Myrmeleontiformia</taxon>
        <taxon>Osmylidae</taxon>
        <taxon>Osmylus</taxon>
    </lineage>
</organism>
<keyword evidence="13 16" id="KW-0472">Membrane</keyword>
<sequence length="173" mass="20483">MYYSLILMNLILSMNFIQMTHPLSMGLMLLMQTILVSLICGYISINYWFAYILFLVMIGGMLVLFIYMTSLASNELFSFSTNAFFILTILFFSLLTIMYFMDSFTWFYNNYDMFQFNKNEISVNLENQFNLMKLYNNPSMNITMMLINYLFLTLIIVVKISNKNYGPLRSKFN</sequence>
<evidence type="ECO:0000256" key="6">
    <source>
        <dbReference type="ARBA" id="ARBA00022660"/>
    </source>
</evidence>
<evidence type="ECO:0000256" key="13">
    <source>
        <dbReference type="ARBA" id="ARBA00023136"/>
    </source>
</evidence>
<evidence type="ECO:0000256" key="16">
    <source>
        <dbReference type="SAM" id="Phobius"/>
    </source>
</evidence>
<feature type="transmembrane region" description="Helical" evidence="16">
    <location>
        <begin position="142"/>
        <end position="161"/>
    </location>
</feature>
<evidence type="ECO:0000256" key="7">
    <source>
        <dbReference type="ARBA" id="ARBA00022692"/>
    </source>
</evidence>
<comment type="catalytic activity">
    <reaction evidence="15">
        <text>a ubiquinone + NADH + 5 H(+)(in) = a ubiquinol + NAD(+) + 4 H(+)(out)</text>
        <dbReference type="Rhea" id="RHEA:29091"/>
        <dbReference type="Rhea" id="RHEA-COMP:9565"/>
        <dbReference type="Rhea" id="RHEA-COMP:9566"/>
        <dbReference type="ChEBI" id="CHEBI:15378"/>
        <dbReference type="ChEBI" id="CHEBI:16389"/>
        <dbReference type="ChEBI" id="CHEBI:17976"/>
        <dbReference type="ChEBI" id="CHEBI:57540"/>
        <dbReference type="ChEBI" id="CHEBI:57945"/>
        <dbReference type="EC" id="7.1.1.2"/>
    </reaction>
</comment>
<accession>A0A7G7WS87</accession>
<dbReference type="PANTHER" id="PTHR11435">
    <property type="entry name" value="NADH UBIQUINONE OXIDOREDUCTASE SUBUNIT ND6"/>
    <property type="match status" value="1"/>
</dbReference>
<comment type="subcellular location">
    <subcellularLocation>
        <location evidence="1">Mitochondrion membrane</location>
        <topology evidence="1">Multi-pass membrane protein</topology>
    </subcellularLocation>
</comment>
<keyword evidence="11" id="KW-0520">NAD</keyword>
<evidence type="ECO:0000256" key="8">
    <source>
        <dbReference type="ARBA" id="ARBA00022967"/>
    </source>
</evidence>
<gene>
    <name evidence="17" type="primary">ND6</name>
</gene>
<dbReference type="GO" id="GO:0008137">
    <property type="term" value="F:NADH dehydrogenase (ubiquinone) activity"/>
    <property type="evidence" value="ECO:0007669"/>
    <property type="project" value="UniProtKB-EC"/>
</dbReference>
<name>A0A7G7WS87_9NEOP</name>
<keyword evidence="10 16" id="KW-1133">Transmembrane helix</keyword>
<dbReference type="EMBL" id="MN818868">
    <property type="protein sequence ID" value="QNH69913.1"/>
    <property type="molecule type" value="Genomic_DNA"/>
</dbReference>
<evidence type="ECO:0000256" key="4">
    <source>
        <dbReference type="ARBA" id="ARBA00021095"/>
    </source>
</evidence>
<protein>
    <recommendedName>
        <fullName evidence="4">NADH-ubiquinone oxidoreductase chain 6</fullName>
        <ecNumber evidence="3">7.1.1.2</ecNumber>
    </recommendedName>
    <alternativeName>
        <fullName evidence="14">NADH dehydrogenase subunit 6</fullName>
    </alternativeName>
</protein>
<evidence type="ECO:0000256" key="10">
    <source>
        <dbReference type="ARBA" id="ARBA00022989"/>
    </source>
</evidence>
<evidence type="ECO:0000256" key="11">
    <source>
        <dbReference type="ARBA" id="ARBA00023027"/>
    </source>
</evidence>
<dbReference type="EC" id="7.1.1.2" evidence="3"/>